<dbReference type="SUPFAM" id="SSF54637">
    <property type="entry name" value="Thioesterase/thiol ester dehydrase-isomerase"/>
    <property type="match status" value="1"/>
</dbReference>
<name>A0A562QSE0_9BACI</name>
<dbReference type="GO" id="GO:0016787">
    <property type="term" value="F:hydrolase activity"/>
    <property type="evidence" value="ECO:0007669"/>
    <property type="project" value="UniProtKB-KW"/>
</dbReference>
<proteinExistence type="predicted"/>
<evidence type="ECO:0000313" key="2">
    <source>
        <dbReference type="Proteomes" id="UP000315711"/>
    </source>
</evidence>
<keyword evidence="2" id="KW-1185">Reference proteome</keyword>
<dbReference type="Proteomes" id="UP000315711">
    <property type="component" value="Unassembled WGS sequence"/>
</dbReference>
<accession>A0A562QSE0</accession>
<dbReference type="RefSeq" id="WP_242009713.1">
    <property type="nucleotide sequence ID" value="NZ_VLKZ01000002.1"/>
</dbReference>
<comment type="caution">
    <text evidence="1">The sequence shown here is derived from an EMBL/GenBank/DDBJ whole genome shotgun (WGS) entry which is preliminary data.</text>
</comment>
<gene>
    <name evidence="1" type="ORF">IQ10_00717</name>
</gene>
<sequence length="96" mass="11094">MIEEVGYNYLNMEEAGYYGPVYNVVITYKKSIKLVDQIFEKAWIDLNQGLKTAYGFQIVNGEGDICAEGSTRHIVVKKEGDQFKPVQFKKAYPEWF</sequence>
<dbReference type="Gene3D" id="3.10.129.10">
    <property type="entry name" value="Hotdog Thioesterase"/>
    <property type="match status" value="1"/>
</dbReference>
<dbReference type="InterPro" id="IPR029069">
    <property type="entry name" value="HotDog_dom_sf"/>
</dbReference>
<organism evidence="1 2">
    <name type="scientific">Halalkalibacter nanhaiisediminis</name>
    <dbReference type="NCBI Taxonomy" id="688079"/>
    <lineage>
        <taxon>Bacteria</taxon>
        <taxon>Bacillati</taxon>
        <taxon>Bacillota</taxon>
        <taxon>Bacilli</taxon>
        <taxon>Bacillales</taxon>
        <taxon>Bacillaceae</taxon>
        <taxon>Halalkalibacter</taxon>
    </lineage>
</organism>
<keyword evidence="1" id="KW-0378">Hydrolase</keyword>
<dbReference type="EMBL" id="VLKZ01000002">
    <property type="protein sequence ID" value="TWI59006.1"/>
    <property type="molecule type" value="Genomic_DNA"/>
</dbReference>
<reference evidence="1 2" key="1">
    <citation type="journal article" date="2015" name="Stand. Genomic Sci.">
        <title>Genomic Encyclopedia of Bacterial and Archaeal Type Strains, Phase III: the genomes of soil and plant-associated and newly described type strains.</title>
        <authorList>
            <person name="Whitman W.B."/>
            <person name="Woyke T."/>
            <person name="Klenk H.P."/>
            <person name="Zhou Y."/>
            <person name="Lilburn T.G."/>
            <person name="Beck B.J."/>
            <person name="De Vos P."/>
            <person name="Vandamme P."/>
            <person name="Eisen J.A."/>
            <person name="Garrity G."/>
            <person name="Hugenholtz P."/>
            <person name="Kyrpides N.C."/>
        </authorList>
    </citation>
    <scope>NUCLEOTIDE SEQUENCE [LARGE SCALE GENOMIC DNA]</scope>
    <source>
        <strain evidence="1 2">CGMCC 1.10116</strain>
    </source>
</reference>
<protein>
    <submittedName>
        <fullName evidence="1">Acyl-CoA thioester hydrolase</fullName>
    </submittedName>
</protein>
<evidence type="ECO:0000313" key="1">
    <source>
        <dbReference type="EMBL" id="TWI59006.1"/>
    </source>
</evidence>
<dbReference type="AlphaFoldDB" id="A0A562QSE0"/>